<dbReference type="Proteomes" id="UP000293195">
    <property type="component" value="Unassembled WGS sequence"/>
</dbReference>
<evidence type="ECO:0000313" key="2">
    <source>
        <dbReference type="Proteomes" id="UP000293195"/>
    </source>
</evidence>
<proteinExistence type="predicted"/>
<dbReference type="EMBL" id="PDXF01000026">
    <property type="protein sequence ID" value="RYN98436.1"/>
    <property type="molecule type" value="Genomic_DNA"/>
</dbReference>
<protein>
    <submittedName>
        <fullName evidence="1">Uncharacterized protein</fullName>
    </submittedName>
</protein>
<accession>A0ABY0G8V6</accession>
<evidence type="ECO:0000313" key="1">
    <source>
        <dbReference type="EMBL" id="RYN98436.1"/>
    </source>
</evidence>
<organism evidence="1 2">
    <name type="scientific">Alternaria tenuissima</name>
    <dbReference type="NCBI Taxonomy" id="119927"/>
    <lineage>
        <taxon>Eukaryota</taxon>
        <taxon>Fungi</taxon>
        <taxon>Dikarya</taxon>
        <taxon>Ascomycota</taxon>
        <taxon>Pezizomycotina</taxon>
        <taxon>Dothideomycetes</taxon>
        <taxon>Pleosporomycetidae</taxon>
        <taxon>Pleosporales</taxon>
        <taxon>Pleosporineae</taxon>
        <taxon>Pleosporaceae</taxon>
        <taxon>Alternaria</taxon>
        <taxon>Alternaria sect. Alternaria</taxon>
        <taxon>Alternaria alternata complex</taxon>
    </lineage>
</organism>
<sequence>MDRLAIALIVWGLVIYVIIAIVVDCDTASGSTLTLFAVSYGDIFVTIEST</sequence>
<gene>
    <name evidence="1" type="ORF">AA0119_g7089</name>
</gene>
<comment type="caution">
    <text evidence="1">The sequence shown here is derived from an EMBL/GenBank/DDBJ whole genome shotgun (WGS) entry which is preliminary data.</text>
</comment>
<name>A0ABY0G8V6_9PLEO</name>
<keyword evidence="2" id="KW-1185">Reference proteome</keyword>
<reference evidence="2" key="1">
    <citation type="journal article" date="2019" name="bioRxiv">
        <title>Genomics, evolutionary history and diagnostics of the Alternaria alternata species group including apple and Asian pear pathotypes.</title>
        <authorList>
            <person name="Armitage A.D."/>
            <person name="Cockerton H.M."/>
            <person name="Sreenivasaprasad S."/>
            <person name="Woodhall J.W."/>
            <person name="Lane C.R."/>
            <person name="Harrison R.J."/>
            <person name="Clarkson J.P."/>
        </authorList>
    </citation>
    <scope>NUCLEOTIDE SEQUENCE [LARGE SCALE GENOMIC DNA]</scope>
    <source>
        <strain evidence="2">FERA 635</strain>
    </source>
</reference>